<protein>
    <submittedName>
        <fullName evidence="1">Uncharacterized protein</fullName>
    </submittedName>
</protein>
<accession>A0ACB0KZL2</accession>
<sequence length="765" mass="85355">MARTKNTGRLPAPIPPPTDSNESPSLPPVPPSSPISEIVLERLATAPNSDTVINQLNPTNSSIELGNTEKIIAETIMKLSQEGVSKSIPQPSNPVPKPFIVYTKSKSKSTKIPQVRRSARLLSGTGTKKPVIDNTIYEVNDSESEEMETTSLTRHTKPLSQIEKYVAEKGKTSSSEEEEAEKNSVDDGEKGKSPEFEEPTLTQLLPKNMVIPLIHYSEREDFDLFWNMKPVPSCRYYDFANLASGGIDVMKLTESQGWTHLFRMRETVYPRVVQAFYFNAKVVPENDQIKSTLRNVEIILTPEILGKYLNLPFDGAKLVGDTWYSEAQVKKEDLIQEMFVAEGAKLPQPPASYLKTEYKVLFNMVQNHIFPRIGTREKVYDGDLMIMHHLGTGKKLNLPYVIIHNMIEAASSGSKKITLPYGMHLTKVFRECKVELKKEKSFNNSKVFDLKNLSHMKKAVDLPTVGEKRKREVFEAEKNLSATGLAEQSENVLNFAPIENQSLEPTPTISVPFVDLDVPLGFDSSFGLNIQPTLSQNAAHVLEGLSTNPRFTNKALFSPPYYDSQSSSDFLKSLLKIPSPELSQVQIPLYSAGNSLPSFPPQFGSLKSFCSSGQNLEDFAPHADNPAAAGPSTRPKRTKMEKDVSKTKRETTKILEAMMQQNNLLMHIMLEQQNYRNWLCDHVFPLLNIPHPPANPPPHIPEFPQPENDPSSDASSPTIWFYSQAKATTDQPLKLLNSCTPQGRKDEGSSQLAGAVKTVSRLMQD</sequence>
<keyword evidence="2" id="KW-1185">Reference proteome</keyword>
<dbReference type="EMBL" id="CASHSV030000409">
    <property type="protein sequence ID" value="CAJ2661750.1"/>
    <property type="molecule type" value="Genomic_DNA"/>
</dbReference>
<comment type="caution">
    <text evidence="1">The sequence shown here is derived from an EMBL/GenBank/DDBJ whole genome shotgun (WGS) entry which is preliminary data.</text>
</comment>
<evidence type="ECO:0000313" key="2">
    <source>
        <dbReference type="Proteomes" id="UP001177021"/>
    </source>
</evidence>
<dbReference type="Proteomes" id="UP001177021">
    <property type="component" value="Unassembled WGS sequence"/>
</dbReference>
<name>A0ACB0KZL2_TRIPR</name>
<evidence type="ECO:0000313" key="1">
    <source>
        <dbReference type="EMBL" id="CAJ2661750.1"/>
    </source>
</evidence>
<gene>
    <name evidence="1" type="ORF">MILVUS5_LOCUS27416</name>
</gene>
<organism evidence="1 2">
    <name type="scientific">Trifolium pratense</name>
    <name type="common">Red clover</name>
    <dbReference type="NCBI Taxonomy" id="57577"/>
    <lineage>
        <taxon>Eukaryota</taxon>
        <taxon>Viridiplantae</taxon>
        <taxon>Streptophyta</taxon>
        <taxon>Embryophyta</taxon>
        <taxon>Tracheophyta</taxon>
        <taxon>Spermatophyta</taxon>
        <taxon>Magnoliopsida</taxon>
        <taxon>eudicotyledons</taxon>
        <taxon>Gunneridae</taxon>
        <taxon>Pentapetalae</taxon>
        <taxon>rosids</taxon>
        <taxon>fabids</taxon>
        <taxon>Fabales</taxon>
        <taxon>Fabaceae</taxon>
        <taxon>Papilionoideae</taxon>
        <taxon>50 kb inversion clade</taxon>
        <taxon>NPAAA clade</taxon>
        <taxon>Hologalegina</taxon>
        <taxon>IRL clade</taxon>
        <taxon>Trifolieae</taxon>
        <taxon>Trifolium</taxon>
    </lineage>
</organism>
<proteinExistence type="predicted"/>
<reference evidence="1" key="1">
    <citation type="submission" date="2023-10" db="EMBL/GenBank/DDBJ databases">
        <authorList>
            <person name="Rodriguez Cubillos JULIANA M."/>
            <person name="De Vega J."/>
        </authorList>
    </citation>
    <scope>NUCLEOTIDE SEQUENCE</scope>
</reference>